<dbReference type="GO" id="GO:0016747">
    <property type="term" value="F:acyltransferase activity, transferring groups other than amino-acyl groups"/>
    <property type="evidence" value="ECO:0007669"/>
    <property type="project" value="InterPro"/>
</dbReference>
<accession>A0A3D9ZNK1</accession>
<proteinExistence type="predicted"/>
<organism evidence="2 3">
    <name type="scientific">Asanoa ferruginea</name>
    <dbReference type="NCBI Taxonomy" id="53367"/>
    <lineage>
        <taxon>Bacteria</taxon>
        <taxon>Bacillati</taxon>
        <taxon>Actinomycetota</taxon>
        <taxon>Actinomycetes</taxon>
        <taxon>Micromonosporales</taxon>
        <taxon>Micromonosporaceae</taxon>
        <taxon>Asanoa</taxon>
    </lineage>
</organism>
<comment type="caution">
    <text evidence="2">The sequence shown here is derived from an EMBL/GenBank/DDBJ whole genome shotgun (WGS) entry which is preliminary data.</text>
</comment>
<gene>
    <name evidence="2" type="ORF">DFJ67_4082</name>
</gene>
<dbReference type="Pfam" id="PF13673">
    <property type="entry name" value="Acetyltransf_10"/>
    <property type="match status" value="1"/>
</dbReference>
<dbReference type="Proteomes" id="UP000256913">
    <property type="component" value="Unassembled WGS sequence"/>
</dbReference>
<dbReference type="EMBL" id="QUMQ01000001">
    <property type="protein sequence ID" value="REF98072.1"/>
    <property type="molecule type" value="Genomic_DNA"/>
</dbReference>
<dbReference type="Gene3D" id="3.40.630.30">
    <property type="match status" value="1"/>
</dbReference>
<evidence type="ECO:0000313" key="2">
    <source>
        <dbReference type="EMBL" id="REF98072.1"/>
    </source>
</evidence>
<keyword evidence="3" id="KW-1185">Reference proteome</keyword>
<dbReference type="RefSeq" id="WP_116069416.1">
    <property type="nucleotide sequence ID" value="NZ_BONB01000025.1"/>
</dbReference>
<reference evidence="2 3" key="1">
    <citation type="submission" date="2018-08" db="EMBL/GenBank/DDBJ databases">
        <title>Sequencing the genomes of 1000 actinobacteria strains.</title>
        <authorList>
            <person name="Klenk H.-P."/>
        </authorList>
    </citation>
    <scope>NUCLEOTIDE SEQUENCE [LARGE SCALE GENOMIC DNA]</scope>
    <source>
        <strain evidence="2 3">DSM 44099</strain>
    </source>
</reference>
<name>A0A3D9ZNK1_9ACTN</name>
<dbReference type="InterPro" id="IPR016181">
    <property type="entry name" value="Acyl_CoA_acyltransferase"/>
</dbReference>
<evidence type="ECO:0000259" key="1">
    <source>
        <dbReference type="PROSITE" id="PS51186"/>
    </source>
</evidence>
<feature type="domain" description="N-acetyltransferase" evidence="1">
    <location>
        <begin position="11"/>
        <end position="148"/>
    </location>
</feature>
<dbReference type="OrthoDB" id="9796171at2"/>
<dbReference type="PROSITE" id="PS51186">
    <property type="entry name" value="GNAT"/>
    <property type="match status" value="1"/>
</dbReference>
<dbReference type="SUPFAM" id="SSF55729">
    <property type="entry name" value="Acyl-CoA N-acyltransferases (Nat)"/>
    <property type="match status" value="1"/>
</dbReference>
<sequence>MRPHTDEIRVASFADLDTSTLYAILRLRSEVFVVEQEAAYLDIDGRDTEPATRHIWVAQAGNPVAYLRVLAEPDGGMRIGRVVVAKVARGAGVAGRLMDAALAVVGARPSVLDAQAHLADFYARYGYKISGDGYVEDGIPHVPMARPA</sequence>
<dbReference type="AlphaFoldDB" id="A0A3D9ZNK1"/>
<evidence type="ECO:0000313" key="3">
    <source>
        <dbReference type="Proteomes" id="UP000256913"/>
    </source>
</evidence>
<dbReference type="InterPro" id="IPR000182">
    <property type="entry name" value="GNAT_dom"/>
</dbReference>
<protein>
    <submittedName>
        <fullName evidence="2">ElaA protein</fullName>
    </submittedName>
</protein>